<evidence type="ECO:0000313" key="3">
    <source>
        <dbReference type="Proteomes" id="UP000249754"/>
    </source>
</evidence>
<feature type="chain" id="PRO_5016453913" evidence="1">
    <location>
        <begin position="30"/>
        <end position="381"/>
    </location>
</feature>
<dbReference type="InterPro" id="IPR005198">
    <property type="entry name" value="Glyco_hydro_76"/>
</dbReference>
<dbReference type="GO" id="GO:0005975">
    <property type="term" value="P:carbohydrate metabolic process"/>
    <property type="evidence" value="ECO:0007669"/>
    <property type="project" value="InterPro"/>
</dbReference>
<dbReference type="InterPro" id="IPR053169">
    <property type="entry name" value="MUG_Protein"/>
</dbReference>
<reference evidence="2 3" key="1">
    <citation type="submission" date="2018-06" db="EMBL/GenBank/DDBJ databases">
        <title>Genomic Encyclopedia of Archaeal and Bacterial Type Strains, Phase II (KMG-II): from individual species to whole genera.</title>
        <authorList>
            <person name="Goeker M."/>
        </authorList>
    </citation>
    <scope>NUCLEOTIDE SEQUENCE [LARGE SCALE GENOMIC DNA]</scope>
    <source>
        <strain evidence="2 3">DSM 14825</strain>
    </source>
</reference>
<feature type="signal peptide" evidence="1">
    <location>
        <begin position="1"/>
        <end position="29"/>
    </location>
</feature>
<dbReference type="PANTHER" id="PTHR47791:SF4">
    <property type="entry name" value="(PUTATIVE SECRETED PROTEIN)-RELATED"/>
    <property type="match status" value="1"/>
</dbReference>
<dbReference type="PANTHER" id="PTHR47791">
    <property type="entry name" value="MEIOTICALLY UP-REGULATED GENE 191 PROTEIN"/>
    <property type="match status" value="1"/>
</dbReference>
<evidence type="ECO:0000256" key="1">
    <source>
        <dbReference type="SAM" id="SignalP"/>
    </source>
</evidence>
<sequence>MLNNRCYRMNHTFPLYTLFFLLTVQVVHAQKKKSVASSDNKANRVSLDYKQATQLIYKNINANFYEPSTGLYTETNLIANNPNKHSWLWPLCGLIQGTNEMEVLEPEKDYMSRVAGAIDQYYSAVPPSPAYQDYVTAERLSSRFFDDNQWIAIAYLDAYHRNKKPVYLEKAKMIYQHMVKAGLDTVAGGGLYWKEGELNSKNTCSNGPGILVALQLYKVTGDKQYLELASKLYSWTNKHLQAPDGLFYDAIKIPSLKVDQTLYTYNTGSMLQSNVLLYQVTNDKKYLNEAYRIAAAGKKHFFKNGKLPGNYWFNAVMLRGYAELFQIDHNQEWIGFFKDDADRIWREERDGSNLLGTKPVKELIDQAGMLEIYARLYKLIK</sequence>
<organism evidence="2 3">
    <name type="scientific">Pedobacter cryoconitis</name>
    <dbReference type="NCBI Taxonomy" id="188932"/>
    <lineage>
        <taxon>Bacteria</taxon>
        <taxon>Pseudomonadati</taxon>
        <taxon>Bacteroidota</taxon>
        <taxon>Sphingobacteriia</taxon>
        <taxon>Sphingobacteriales</taxon>
        <taxon>Sphingobacteriaceae</taxon>
        <taxon>Pedobacter</taxon>
    </lineage>
</organism>
<dbReference type="Proteomes" id="UP000249754">
    <property type="component" value="Unassembled WGS sequence"/>
</dbReference>
<gene>
    <name evidence="2" type="ORF">LY11_03804</name>
</gene>
<dbReference type="SUPFAM" id="SSF48208">
    <property type="entry name" value="Six-hairpin glycosidases"/>
    <property type="match status" value="1"/>
</dbReference>
<dbReference type="PIRSF" id="PIRSF021505">
    <property type="entry name" value="O_gly_hdrol"/>
    <property type="match status" value="1"/>
</dbReference>
<dbReference type="GO" id="GO:0016787">
    <property type="term" value="F:hydrolase activity"/>
    <property type="evidence" value="ECO:0007669"/>
    <property type="project" value="UniProtKB-KW"/>
</dbReference>
<keyword evidence="1" id="KW-0732">Signal</keyword>
<dbReference type="Gene3D" id="1.50.10.20">
    <property type="match status" value="1"/>
</dbReference>
<dbReference type="STRING" id="188932.AY601_1077"/>
<accession>A0A327SBG2</accession>
<proteinExistence type="predicted"/>
<name>A0A327SBG2_9SPHI</name>
<comment type="caution">
    <text evidence="2">The sequence shown here is derived from an EMBL/GenBank/DDBJ whole genome shotgun (WGS) entry which is preliminary data.</text>
</comment>
<evidence type="ECO:0000313" key="2">
    <source>
        <dbReference type="EMBL" id="RAJ26360.1"/>
    </source>
</evidence>
<protein>
    <submittedName>
        <fullName evidence="2">Glycosyl hydrolase family 76</fullName>
    </submittedName>
</protein>
<dbReference type="InterPro" id="IPR014512">
    <property type="entry name" value="O_gly_hydro"/>
</dbReference>
<dbReference type="AlphaFoldDB" id="A0A327SBG2"/>
<dbReference type="EMBL" id="QLLR01000023">
    <property type="protein sequence ID" value="RAJ26360.1"/>
    <property type="molecule type" value="Genomic_DNA"/>
</dbReference>
<keyword evidence="2" id="KW-0378">Hydrolase</keyword>
<dbReference type="InterPro" id="IPR008928">
    <property type="entry name" value="6-hairpin_glycosidase_sf"/>
</dbReference>
<dbReference type="Pfam" id="PF03663">
    <property type="entry name" value="Glyco_hydro_76"/>
    <property type="match status" value="1"/>
</dbReference>